<evidence type="ECO:0000256" key="6">
    <source>
        <dbReference type="PROSITE-ProRule" id="PRU00192"/>
    </source>
</evidence>
<dbReference type="InterPro" id="IPR001452">
    <property type="entry name" value="SH3_domain"/>
</dbReference>
<dbReference type="EMBL" id="JACSDZ010000021">
    <property type="protein sequence ID" value="KAF7381891.1"/>
    <property type="molecule type" value="Genomic_DNA"/>
</dbReference>
<dbReference type="FunFam" id="2.30.30.40:FF:000183">
    <property type="entry name" value="Epidermal growth factor receptor kinase substrate 8"/>
    <property type="match status" value="1"/>
</dbReference>
<dbReference type="AlphaFoldDB" id="A0A834J4M2"/>
<dbReference type="GO" id="GO:0003779">
    <property type="term" value="F:actin binding"/>
    <property type="evidence" value="ECO:0007669"/>
    <property type="project" value="TreeGrafter"/>
</dbReference>
<dbReference type="SUPFAM" id="SSF50044">
    <property type="entry name" value="SH3-domain"/>
    <property type="match status" value="1"/>
</dbReference>
<dbReference type="InterPro" id="IPR036028">
    <property type="entry name" value="SH3-like_dom_sf"/>
</dbReference>
<dbReference type="InterPro" id="IPR035462">
    <property type="entry name" value="Eps8_SH3"/>
</dbReference>
<dbReference type="InterPro" id="IPR033928">
    <property type="entry name" value="EPS8_PTB"/>
</dbReference>
<dbReference type="SUPFAM" id="SSF50729">
    <property type="entry name" value="PH domain-like"/>
    <property type="match status" value="1"/>
</dbReference>
<dbReference type="CDD" id="cd01210">
    <property type="entry name" value="PTB_EPS8"/>
    <property type="match status" value="1"/>
</dbReference>
<proteinExistence type="inferred from homology"/>
<dbReference type="InterPro" id="IPR039801">
    <property type="entry name" value="EPS8-like"/>
</dbReference>
<feature type="compositionally biased region" description="Basic residues" evidence="7">
    <location>
        <begin position="276"/>
        <end position="285"/>
    </location>
</feature>
<accession>A0A834J4M2</accession>
<evidence type="ECO:0000259" key="8">
    <source>
        <dbReference type="PROSITE" id="PS50002"/>
    </source>
</evidence>
<feature type="region of interest" description="Disordered" evidence="7">
    <location>
        <begin position="271"/>
        <end position="295"/>
    </location>
</feature>
<evidence type="ECO:0000256" key="4">
    <source>
        <dbReference type="ARBA" id="ARBA00022490"/>
    </source>
</evidence>
<dbReference type="GO" id="GO:0035023">
    <property type="term" value="P:regulation of Rho protein signal transduction"/>
    <property type="evidence" value="ECO:0007669"/>
    <property type="project" value="TreeGrafter"/>
</dbReference>
<dbReference type="Pfam" id="PF00018">
    <property type="entry name" value="SH3_1"/>
    <property type="match status" value="1"/>
</dbReference>
<dbReference type="SMART" id="SM00326">
    <property type="entry name" value="SH3"/>
    <property type="match status" value="1"/>
</dbReference>
<comment type="caution">
    <text evidence="9">The sequence shown here is derived from an EMBL/GenBank/DDBJ whole genome shotgun (WGS) entry which is preliminary data.</text>
</comment>
<comment type="similarity">
    <text evidence="2">Belongs to the EPS8 family.</text>
</comment>
<feature type="domain" description="SH3" evidence="8">
    <location>
        <begin position="536"/>
        <end position="595"/>
    </location>
</feature>
<feature type="compositionally biased region" description="Low complexity" evidence="7">
    <location>
        <begin position="178"/>
        <end position="187"/>
    </location>
</feature>
<organism evidence="9 10">
    <name type="scientific">Vespula germanica</name>
    <name type="common">German yellow jacket</name>
    <name type="synonym">Paravespula germanica</name>
    <dbReference type="NCBI Taxonomy" id="30212"/>
    <lineage>
        <taxon>Eukaryota</taxon>
        <taxon>Metazoa</taxon>
        <taxon>Ecdysozoa</taxon>
        <taxon>Arthropoda</taxon>
        <taxon>Hexapoda</taxon>
        <taxon>Insecta</taxon>
        <taxon>Pterygota</taxon>
        <taxon>Neoptera</taxon>
        <taxon>Endopterygota</taxon>
        <taxon>Hymenoptera</taxon>
        <taxon>Apocrita</taxon>
        <taxon>Aculeata</taxon>
        <taxon>Vespoidea</taxon>
        <taxon>Vespidae</taxon>
        <taxon>Vespinae</taxon>
        <taxon>Vespula</taxon>
    </lineage>
</organism>
<feature type="compositionally biased region" description="Pro residues" evidence="7">
    <location>
        <begin position="188"/>
        <end position="201"/>
    </location>
</feature>
<feature type="region of interest" description="Disordered" evidence="7">
    <location>
        <begin position="175"/>
        <end position="205"/>
    </location>
</feature>
<dbReference type="PROSITE" id="PS50002">
    <property type="entry name" value="SH3"/>
    <property type="match status" value="1"/>
</dbReference>
<evidence type="ECO:0000256" key="1">
    <source>
        <dbReference type="ARBA" id="ARBA00004496"/>
    </source>
</evidence>
<keyword evidence="3 6" id="KW-0728">SH3 domain</keyword>
<feature type="region of interest" description="Disordered" evidence="7">
    <location>
        <begin position="218"/>
        <end position="241"/>
    </location>
</feature>
<keyword evidence="4" id="KW-0963">Cytoplasm</keyword>
<dbReference type="CDD" id="cd11764">
    <property type="entry name" value="SH3_Eps8"/>
    <property type="match status" value="1"/>
</dbReference>
<keyword evidence="5" id="KW-0597">Phosphoprotein</keyword>
<feature type="region of interest" description="Disordered" evidence="7">
    <location>
        <begin position="619"/>
        <end position="651"/>
    </location>
</feature>
<dbReference type="InterPro" id="IPR055093">
    <property type="entry name" value="EPS8_2nd"/>
</dbReference>
<evidence type="ECO:0000256" key="7">
    <source>
        <dbReference type="SAM" id="MobiDB-lite"/>
    </source>
</evidence>
<dbReference type="PANTHER" id="PTHR12287:SF23">
    <property type="entry name" value="AROUSER, ISOFORM A-RELATED"/>
    <property type="match status" value="1"/>
</dbReference>
<dbReference type="GO" id="GO:0005886">
    <property type="term" value="C:plasma membrane"/>
    <property type="evidence" value="ECO:0007669"/>
    <property type="project" value="TreeGrafter"/>
</dbReference>
<dbReference type="GO" id="GO:0005737">
    <property type="term" value="C:cytoplasm"/>
    <property type="evidence" value="ECO:0007669"/>
    <property type="project" value="UniProtKB-SubCell"/>
</dbReference>
<dbReference type="InterPro" id="IPR013625">
    <property type="entry name" value="PTB"/>
</dbReference>
<evidence type="ECO:0000313" key="10">
    <source>
        <dbReference type="Proteomes" id="UP000617340"/>
    </source>
</evidence>
<dbReference type="InterPro" id="IPR011993">
    <property type="entry name" value="PH-like_dom_sf"/>
</dbReference>
<protein>
    <recommendedName>
        <fullName evidence="8">SH3 domain-containing protein</fullName>
    </recommendedName>
</protein>
<reference evidence="9" key="1">
    <citation type="journal article" date="2020" name="G3 (Bethesda)">
        <title>High-Quality Assemblies for Three Invasive Social Wasps from the &lt;i&gt;Vespula&lt;/i&gt; Genus.</title>
        <authorList>
            <person name="Harrop T.W.R."/>
            <person name="Guhlin J."/>
            <person name="McLaughlin G.M."/>
            <person name="Permina E."/>
            <person name="Stockwell P."/>
            <person name="Gilligan J."/>
            <person name="Le Lec M.F."/>
            <person name="Gruber M.A.M."/>
            <person name="Quinn O."/>
            <person name="Lovegrove M."/>
            <person name="Duncan E.J."/>
            <person name="Remnant E.J."/>
            <person name="Van Eeckhoven J."/>
            <person name="Graham B."/>
            <person name="Knapp R.A."/>
            <person name="Langford K.W."/>
            <person name="Kronenberg Z."/>
            <person name="Press M.O."/>
            <person name="Eacker S.M."/>
            <person name="Wilson-Rankin E.E."/>
            <person name="Purcell J."/>
            <person name="Lester P.J."/>
            <person name="Dearden P.K."/>
        </authorList>
    </citation>
    <scope>NUCLEOTIDE SEQUENCE</scope>
    <source>
        <strain evidence="9">Linc-1</strain>
    </source>
</reference>
<keyword evidence="10" id="KW-1185">Reference proteome</keyword>
<dbReference type="Gene3D" id="2.30.29.30">
    <property type="entry name" value="Pleckstrin-homology domain (PH domain)/Phosphotyrosine-binding domain (PTB)"/>
    <property type="match status" value="1"/>
</dbReference>
<name>A0A834J4M2_VESGE</name>
<dbReference type="Gene3D" id="2.30.30.40">
    <property type="entry name" value="SH3 Domains"/>
    <property type="match status" value="1"/>
</dbReference>
<gene>
    <name evidence="9" type="ORF">HZH68_015764</name>
</gene>
<dbReference type="PANTHER" id="PTHR12287">
    <property type="entry name" value="EPIDERMAL GROWTH FACTOR RECEPTOR KINASE SUBSTRATE EPS8-RELATED PROTEIN"/>
    <property type="match status" value="1"/>
</dbReference>
<dbReference type="Pfam" id="PF22975">
    <property type="entry name" value="EPS8_2nd"/>
    <property type="match status" value="1"/>
</dbReference>
<dbReference type="Pfam" id="PF08416">
    <property type="entry name" value="PTB"/>
    <property type="match status" value="1"/>
</dbReference>
<evidence type="ECO:0000256" key="5">
    <source>
        <dbReference type="ARBA" id="ARBA00022553"/>
    </source>
</evidence>
<dbReference type="GO" id="GO:0007266">
    <property type="term" value="P:Rho protein signal transduction"/>
    <property type="evidence" value="ECO:0007669"/>
    <property type="project" value="TreeGrafter"/>
</dbReference>
<comment type="subcellular location">
    <subcellularLocation>
        <location evidence="1">Cytoplasm</location>
    </subcellularLocation>
</comment>
<feature type="region of interest" description="Disordered" evidence="7">
    <location>
        <begin position="437"/>
        <end position="458"/>
    </location>
</feature>
<sequence>MPYYNTSHSPAVYNKGIINVALSKLYDGGSSGPSSTSGGRGSSTEPPTYMMEHLATFTVTKEIGIVYPADGMRRLLQLEKSNGIWSQKMQLRLERNWVLIMDNETGAVMERFPASLIQEPTAFTSRDPMEMYNNILVFSVADDSGSQRAEMHIFQCQSVSAQDLVEDLKMLQMGKLVPGGSPRGPRGQIPPPPALPPPEPPLNGVNVREQVSAFNAANADGQNDISREENNDEVSSTSSEKYERDVTILNHCFDDIEKFIARLQYAAAASRELERRRRNRKSKKRNLGDGMLTMRAKPPPEMEFIDIFQKFKLSFNLLAKLKAHIHDPNAPELVHFLFTPLALIVDASHDTNYDPNLPSKVVSPLLTREAVNLLINCVTSKETELWHSLGDTWLIPRDQWKGHVPPYHPIFTDGWSPEYPIPEDRDHDHLASLLNADKQKRDELPEQQNDPYYNHRDVDESHYSSDYLEYDSREDRAGTEYFDRNYGPTSELYAREERVEQTRAHSDISVDSIERAPRGAAIERAQEVWLDELVARNAKIVHVTYPRTANNDKELTVVRGEYLEILDDSRKWWKARNSRGQVAHVPHTIVTPHNPSQPAENDVFNNPLYTSRYPRQGHGYSYEDSEIERTSTSPGPEAAHRTHAIPPPAPADWVRKERLGKKGEFRYF</sequence>
<dbReference type="Proteomes" id="UP000617340">
    <property type="component" value="Unassembled WGS sequence"/>
</dbReference>
<evidence type="ECO:0000256" key="3">
    <source>
        <dbReference type="ARBA" id="ARBA00022443"/>
    </source>
</evidence>
<evidence type="ECO:0000313" key="9">
    <source>
        <dbReference type="EMBL" id="KAF7381891.1"/>
    </source>
</evidence>
<dbReference type="FunFam" id="2.30.29.30:FF:000289">
    <property type="entry name" value="Epidermal growth factor receptor kinase substrate 8"/>
    <property type="match status" value="1"/>
</dbReference>
<evidence type="ECO:0000256" key="2">
    <source>
        <dbReference type="ARBA" id="ARBA00006197"/>
    </source>
</evidence>